<dbReference type="Proteomes" id="UP001231649">
    <property type="component" value="Chromosome 12"/>
</dbReference>
<protein>
    <submittedName>
        <fullName evidence="1">Uncharacterized protein</fullName>
    </submittedName>
</protein>
<gene>
    <name evidence="1" type="ORF">PYW08_002271</name>
</gene>
<accession>A0ACC2R1H7</accession>
<evidence type="ECO:0000313" key="1">
    <source>
        <dbReference type="EMBL" id="KAJ8730858.1"/>
    </source>
</evidence>
<sequence length="946" mass="109419">MSNSKLKKWTSNNKLVIFFILVALSLLVSTVALATIKKRSCAFIEHEERENQTTKKKINSPEMENKNYYRLPRTIEPDNYRLTLHPNMTNNTFYGSVFITLRVKQATQRITLHTNNLTIHAATLKNSNNQSITILSTDMTLDKRELLIFNLEHEISQGFYKLFILFAGRLDKKIVGFYGSHLKNGGKMVASKFQPTYARQTFPCFDEPDFKATYDITLYKPPSYIALSNMNEISSTFDKNTNMDQVTFATSVPMSTYLACFVVCDFDHKETEINTGGIGKTFTLRSFAQKQELHKIDFAQDIGKRATEFYIKYYEVPFPLPKLDMIGIPDYVSGATEHWGLITYRETSFLVDEDKASASNKISVANTITHELAHMWFGNLVTMKWWDEVWLNEGFASYMQVKALDAIEPTWKVLDHFLTKTLHTVLVTDAKLSSHPIVQTVDTPDQITAIFDAISYNKGASILRMLEGFIGPENFRLGVSDYLKKFEFGNTVTQDLLSSLEPYFRKKYPDLNLSYVMDTWTRQMGYPVLEVKMGDMPNTYFVSQTRFLIDPEAEYTNDSQFNYCWFVPITFKTNTETNEELVWLSDTAQSVKLRGDEGHRWIKLNINQVGYYRVNYSLPMWQTLIEAMKSKSKQLTPADRSNLMDDIFALAESRALPFNMALNLTTYLMVENDLVPWQTAASIFRNLADRLQNTLAYNNLMKYVQRIIRPIYVKQDWNAKNLPVQESLLRTLILALAVRYQLPDAEERVKTMFQVWLNRHGKTDSTPIQQDLRDLVYFNGMKSASMAEWDALWNLYQKEEDVQEKTKLRTALSAPRDTNILRKYLLMAWDETNIRSQDYLTVVAQISANPSGTALVWDDVRSRWPQLVQRFSLNSRYLGGMIPQITASFNTELKLKEMEAFFAQYPEAGAGESARKRALETVRNNIRWNSYHLNQVTTWINNNHRV</sequence>
<dbReference type="EMBL" id="CM056788">
    <property type="protein sequence ID" value="KAJ8730858.1"/>
    <property type="molecule type" value="Genomic_DNA"/>
</dbReference>
<comment type="caution">
    <text evidence="1">The sequence shown here is derived from an EMBL/GenBank/DDBJ whole genome shotgun (WGS) entry which is preliminary data.</text>
</comment>
<name>A0ACC2R1H7_9NEOP</name>
<organism evidence="1 2">
    <name type="scientific">Mythimna loreyi</name>
    <dbReference type="NCBI Taxonomy" id="667449"/>
    <lineage>
        <taxon>Eukaryota</taxon>
        <taxon>Metazoa</taxon>
        <taxon>Ecdysozoa</taxon>
        <taxon>Arthropoda</taxon>
        <taxon>Hexapoda</taxon>
        <taxon>Insecta</taxon>
        <taxon>Pterygota</taxon>
        <taxon>Neoptera</taxon>
        <taxon>Endopterygota</taxon>
        <taxon>Lepidoptera</taxon>
        <taxon>Glossata</taxon>
        <taxon>Ditrysia</taxon>
        <taxon>Noctuoidea</taxon>
        <taxon>Noctuidae</taxon>
        <taxon>Noctuinae</taxon>
        <taxon>Hadenini</taxon>
        <taxon>Mythimna</taxon>
    </lineage>
</organism>
<keyword evidence="2" id="KW-1185">Reference proteome</keyword>
<reference evidence="1" key="1">
    <citation type="submission" date="2023-03" db="EMBL/GenBank/DDBJ databases">
        <title>Chromosome-level genomes of two armyworms, Mythimna separata and Mythimna loreyi, provide insights into the biosynthesis and reception of sex pheromones.</title>
        <authorList>
            <person name="Zhao H."/>
        </authorList>
    </citation>
    <scope>NUCLEOTIDE SEQUENCE</scope>
    <source>
        <strain evidence="1">BeijingLab</strain>
    </source>
</reference>
<evidence type="ECO:0000313" key="2">
    <source>
        <dbReference type="Proteomes" id="UP001231649"/>
    </source>
</evidence>
<proteinExistence type="predicted"/>